<dbReference type="EMBL" id="LGRB01000005">
    <property type="protein sequence ID" value="OCT54298.1"/>
    <property type="molecule type" value="Genomic_DNA"/>
</dbReference>
<reference evidence="3" key="1">
    <citation type="submission" date="2015-07" db="EMBL/GenBank/DDBJ databases">
        <authorList>
            <person name="Teixeira M.M."/>
            <person name="Souza R.C."/>
            <person name="Almeida L.G."/>
            <person name="Vicente V.A."/>
            <person name="de Hoog S."/>
            <person name="Bocca A.L."/>
            <person name="de Almeida S.R."/>
            <person name="Vasconcelos A.T."/>
            <person name="Felipe M.S."/>
        </authorList>
    </citation>
    <scope>NUCLEOTIDE SEQUENCE [LARGE SCALE GENOMIC DNA]</scope>
    <source>
        <strain evidence="3">KSF</strain>
    </source>
</reference>
<evidence type="ECO:0000313" key="3">
    <source>
        <dbReference type="Proteomes" id="UP000094526"/>
    </source>
</evidence>
<evidence type="ECO:0000313" key="2">
    <source>
        <dbReference type="EMBL" id="OCT54298.1"/>
    </source>
</evidence>
<dbReference type="AlphaFoldDB" id="A0A1C1D0U2"/>
<evidence type="ECO:0000256" key="1">
    <source>
        <dbReference type="SAM" id="MobiDB-lite"/>
    </source>
</evidence>
<feature type="region of interest" description="Disordered" evidence="1">
    <location>
        <begin position="164"/>
        <end position="183"/>
    </location>
</feature>
<dbReference type="Proteomes" id="UP000094526">
    <property type="component" value="Unassembled WGS sequence"/>
</dbReference>
<feature type="compositionally biased region" description="Polar residues" evidence="1">
    <location>
        <begin position="293"/>
        <end position="304"/>
    </location>
</feature>
<dbReference type="VEuPathDB" id="FungiDB:CLCR_00314"/>
<organism evidence="2 3">
    <name type="scientific">Cladophialophora carrionii</name>
    <dbReference type="NCBI Taxonomy" id="86049"/>
    <lineage>
        <taxon>Eukaryota</taxon>
        <taxon>Fungi</taxon>
        <taxon>Dikarya</taxon>
        <taxon>Ascomycota</taxon>
        <taxon>Pezizomycotina</taxon>
        <taxon>Eurotiomycetes</taxon>
        <taxon>Chaetothyriomycetidae</taxon>
        <taxon>Chaetothyriales</taxon>
        <taxon>Herpotrichiellaceae</taxon>
        <taxon>Cladophialophora</taxon>
    </lineage>
</organism>
<feature type="compositionally biased region" description="Basic and acidic residues" evidence="1">
    <location>
        <begin position="15"/>
        <end position="33"/>
    </location>
</feature>
<feature type="region of interest" description="Disordered" evidence="1">
    <location>
        <begin position="135"/>
        <end position="159"/>
    </location>
</feature>
<proteinExistence type="predicted"/>
<protein>
    <submittedName>
        <fullName evidence="2">Uncharacterized protein</fullName>
    </submittedName>
</protein>
<feature type="compositionally biased region" description="Pro residues" evidence="1">
    <location>
        <begin position="69"/>
        <end position="78"/>
    </location>
</feature>
<name>A0A1C1D0U2_9EURO</name>
<keyword evidence="3" id="KW-1185">Reference proteome</keyword>
<comment type="caution">
    <text evidence="2">The sequence shown here is derived from an EMBL/GenBank/DDBJ whole genome shotgun (WGS) entry which is preliminary data.</text>
</comment>
<accession>A0A1C1D0U2</accession>
<dbReference type="VEuPathDB" id="FungiDB:G647_10226"/>
<sequence length="304" mass="33186">MAQPGPSSTPIPPPRADEEAHTYPPRPRPEHSQEGPTAPGPGQDPYAILHEPLPATQRLLPEATVKAPPSRPAGPFPPLGDENGVAPPPQRTLQFGLTPYDHDREDRRTLLQEREANDRQARQGTKRDNRQIFQERASDQRNEQNIHAANRRAGADIAATDARNRANIDAENQRNRDNIDAADRRNRDNIDARDRLNRRDNKVRLGLGAMASVTTLTTGGLVLRSNQIRADGARDAARISAGQAVDPLARNHPRDFGAPPGVKLNHIPQQVAPGTKPVLPAPKRLRAGVGAQKPSQKGSINDLD</sequence>
<gene>
    <name evidence="2" type="ORF">CLCR_00314</name>
</gene>
<feature type="region of interest" description="Disordered" evidence="1">
    <location>
        <begin position="1"/>
        <end position="102"/>
    </location>
</feature>
<feature type="region of interest" description="Disordered" evidence="1">
    <location>
        <begin position="248"/>
        <end position="304"/>
    </location>
</feature>